<dbReference type="EMBL" id="KZ999943">
    <property type="protein sequence ID" value="RKO84587.1"/>
    <property type="molecule type" value="Genomic_DNA"/>
</dbReference>
<name>A0A4V1IPX6_9FUNG</name>
<evidence type="ECO:0000313" key="1">
    <source>
        <dbReference type="EMBL" id="RKO84587.1"/>
    </source>
</evidence>
<evidence type="ECO:0000313" key="2">
    <source>
        <dbReference type="Proteomes" id="UP000269721"/>
    </source>
</evidence>
<protein>
    <submittedName>
        <fullName evidence="1">Uncharacterized protein</fullName>
    </submittedName>
</protein>
<proteinExistence type="predicted"/>
<accession>A0A4V1IPX6</accession>
<reference evidence="2" key="1">
    <citation type="journal article" date="2018" name="Nat. Microbiol.">
        <title>Leveraging single-cell genomics to expand the fungal tree of life.</title>
        <authorList>
            <person name="Ahrendt S.R."/>
            <person name="Quandt C.A."/>
            <person name="Ciobanu D."/>
            <person name="Clum A."/>
            <person name="Salamov A."/>
            <person name="Andreopoulos B."/>
            <person name="Cheng J.F."/>
            <person name="Woyke T."/>
            <person name="Pelin A."/>
            <person name="Henrissat B."/>
            <person name="Reynolds N.K."/>
            <person name="Benny G.L."/>
            <person name="Smith M.E."/>
            <person name="James T.Y."/>
            <person name="Grigoriev I.V."/>
        </authorList>
    </citation>
    <scope>NUCLEOTIDE SEQUENCE [LARGE SCALE GENOMIC DNA]</scope>
</reference>
<dbReference type="AlphaFoldDB" id="A0A4V1IPX6"/>
<sequence length="130" mass="15215">MTYSHDFILERFKDKFLRHLIGEHRQLFLDNGITNLHLLQEVLDGKRELRSEKPSEAQQAVRFTLGKWSQQNTISKKFARSTVTGLRRSLFNNCTAPFAVLRRSETFLHILFSRRPVPTKSENLLKISES</sequence>
<keyword evidence="2" id="KW-1185">Reference proteome</keyword>
<dbReference type="Proteomes" id="UP000269721">
    <property type="component" value="Unassembled WGS sequence"/>
</dbReference>
<gene>
    <name evidence="1" type="ORF">BDK51DRAFT_26986</name>
</gene>
<organism evidence="1 2">
    <name type="scientific">Blyttiomyces helicus</name>
    <dbReference type="NCBI Taxonomy" id="388810"/>
    <lineage>
        <taxon>Eukaryota</taxon>
        <taxon>Fungi</taxon>
        <taxon>Fungi incertae sedis</taxon>
        <taxon>Chytridiomycota</taxon>
        <taxon>Chytridiomycota incertae sedis</taxon>
        <taxon>Chytridiomycetes</taxon>
        <taxon>Chytridiomycetes incertae sedis</taxon>
        <taxon>Blyttiomyces</taxon>
    </lineage>
</organism>